<feature type="transmembrane region" description="Helical" evidence="7">
    <location>
        <begin position="534"/>
        <end position="565"/>
    </location>
</feature>
<comment type="similarity">
    <text evidence="2 7">Belongs to the nonaspanin (TM9SF) (TC 9.A.2) family.</text>
</comment>
<feature type="transmembrane region" description="Helical" evidence="7">
    <location>
        <begin position="497"/>
        <end position="522"/>
    </location>
</feature>
<evidence type="ECO:0000256" key="7">
    <source>
        <dbReference type="RuleBase" id="RU363079"/>
    </source>
</evidence>
<dbReference type="PANTHER" id="PTHR10766:SF111">
    <property type="entry name" value="TRANSMEMBRANE 9 SUPERFAMILY MEMBER 2"/>
    <property type="match status" value="1"/>
</dbReference>
<dbReference type="GO" id="GO:0072657">
    <property type="term" value="P:protein localization to membrane"/>
    <property type="evidence" value="ECO:0007669"/>
    <property type="project" value="TreeGrafter"/>
</dbReference>
<dbReference type="PANTHER" id="PTHR10766">
    <property type="entry name" value="TRANSMEMBRANE 9 SUPERFAMILY PROTEIN"/>
    <property type="match status" value="1"/>
</dbReference>
<accession>A0AAU9K9J4</accession>
<comment type="caution">
    <text evidence="8">The sequence shown here is derived from an EMBL/GenBank/DDBJ whole genome shotgun (WGS) entry which is preliminary data.</text>
</comment>
<feature type="chain" id="PRO_5043100590" description="Transmembrane 9 superfamily member" evidence="7">
    <location>
        <begin position="22"/>
        <end position="647"/>
    </location>
</feature>
<feature type="transmembrane region" description="Helical" evidence="7">
    <location>
        <begin position="420"/>
        <end position="439"/>
    </location>
</feature>
<feature type="transmembrane region" description="Helical" evidence="7">
    <location>
        <begin position="285"/>
        <end position="308"/>
    </location>
</feature>
<feature type="transmembrane region" description="Helical" evidence="7">
    <location>
        <begin position="451"/>
        <end position="476"/>
    </location>
</feature>
<comment type="subcellular location">
    <subcellularLocation>
        <location evidence="1">Membrane</location>
        <topology evidence="1">Multi-pass membrane protein</topology>
    </subcellularLocation>
</comment>
<evidence type="ECO:0000256" key="1">
    <source>
        <dbReference type="ARBA" id="ARBA00004141"/>
    </source>
</evidence>
<dbReference type="Pfam" id="PF02990">
    <property type="entry name" value="EMP70"/>
    <property type="match status" value="1"/>
</dbReference>
<feature type="transmembrane region" description="Helical" evidence="7">
    <location>
        <begin position="380"/>
        <end position="399"/>
    </location>
</feature>
<keyword evidence="6 7" id="KW-0472">Membrane</keyword>
<evidence type="ECO:0000256" key="3">
    <source>
        <dbReference type="ARBA" id="ARBA00022692"/>
    </source>
</evidence>
<evidence type="ECO:0000256" key="6">
    <source>
        <dbReference type="ARBA" id="ARBA00023136"/>
    </source>
</evidence>
<organism evidence="8 9">
    <name type="scientific">Blepharisma stoltei</name>
    <dbReference type="NCBI Taxonomy" id="1481888"/>
    <lineage>
        <taxon>Eukaryota</taxon>
        <taxon>Sar</taxon>
        <taxon>Alveolata</taxon>
        <taxon>Ciliophora</taxon>
        <taxon>Postciliodesmatophora</taxon>
        <taxon>Heterotrichea</taxon>
        <taxon>Heterotrichida</taxon>
        <taxon>Blepharismidae</taxon>
        <taxon>Blepharisma</taxon>
    </lineage>
</organism>
<dbReference type="InterPro" id="IPR004240">
    <property type="entry name" value="EMP70"/>
</dbReference>
<keyword evidence="4 7" id="KW-0732">Signal</keyword>
<dbReference type="GO" id="GO:0005737">
    <property type="term" value="C:cytoplasm"/>
    <property type="evidence" value="ECO:0007669"/>
    <property type="project" value="UniProtKB-ARBA"/>
</dbReference>
<reference evidence="8" key="1">
    <citation type="submission" date="2021-09" db="EMBL/GenBank/DDBJ databases">
        <authorList>
            <consortium name="AG Swart"/>
            <person name="Singh M."/>
            <person name="Singh A."/>
            <person name="Seah K."/>
            <person name="Emmerich C."/>
        </authorList>
    </citation>
    <scope>NUCLEOTIDE SEQUENCE</scope>
    <source>
        <strain evidence="8">ATCC30299</strain>
    </source>
</reference>
<protein>
    <recommendedName>
        <fullName evidence="7">Transmembrane 9 superfamily member</fullName>
    </recommendedName>
</protein>
<evidence type="ECO:0000313" key="8">
    <source>
        <dbReference type="EMBL" id="CAG9335677.1"/>
    </source>
</evidence>
<keyword evidence="9" id="KW-1185">Reference proteome</keyword>
<keyword evidence="5 7" id="KW-1133">Transmembrane helix</keyword>
<evidence type="ECO:0000256" key="4">
    <source>
        <dbReference type="ARBA" id="ARBA00022729"/>
    </source>
</evidence>
<dbReference type="GO" id="GO:0016020">
    <property type="term" value="C:membrane"/>
    <property type="evidence" value="ECO:0007669"/>
    <property type="project" value="UniProtKB-SubCell"/>
</dbReference>
<feature type="transmembrane region" description="Helical" evidence="7">
    <location>
        <begin position="572"/>
        <end position="596"/>
    </location>
</feature>
<sequence>MWHYFLILAEVTAFSLPGVAPKDYEEGSKIELSVNKLDSSETQLPFDYYYLNFCKPAHLEKKNENLGQILSGDRQESSPYEIYMKINQNCKYLGTMKNNHDQVENFKWMIDNQYRASWMMDNLPSGLRLTASFENTEPKRLSFYQDGFPIGFKKDGKYFVNNHAHIIVKVYNTYQGNDQSPDTWRVVGFLVEPLSFYNKSPENLKCSEQDFIDYLEYSRELEEQFVNPEEIIENGFDGYMTGILYQILEKDKNITYTYSVTFEKSDVQWAHRWEMYLYSGMNKEVHWLSVINSFAMVLLLSGMVANILRRTINKDISRYNENLDSEEESGWKQVSGDIFRPPSHPMFLSVLIGSGIQVIGMAILTLVFACLGFLSPAYRGSLLTTAIVLFAFMGVFGGYTASRFYKMFDGVNWKSCAMGTAFFFPGLCFIMFFVINLLIRSEESSGAVPFFTLITLLVLWFGISVPLVFLGSAMGYRKPTIQVPWKINKIPRPLSTMAGSWKISLIGLLAGSLPFGCMFIEISYIMKSLWHHTLFYYLFGFLLLCCIVLVITSAEVSILLVYLLLCKEDYRWWWLSAWVSGSSGIYLFLYAIIYYSTELNISRFSSSVIYFGYMFLGSIAFGIVTSTIGFLAAYIFVRRIYSLIKLD</sequence>
<evidence type="ECO:0000313" key="9">
    <source>
        <dbReference type="Proteomes" id="UP001162131"/>
    </source>
</evidence>
<proteinExistence type="inferred from homology"/>
<feature type="transmembrane region" description="Helical" evidence="7">
    <location>
        <begin position="347"/>
        <end position="374"/>
    </location>
</feature>
<dbReference type="EMBL" id="CAJZBQ010000062">
    <property type="protein sequence ID" value="CAG9335677.1"/>
    <property type="molecule type" value="Genomic_DNA"/>
</dbReference>
<feature type="signal peptide" evidence="7">
    <location>
        <begin position="1"/>
        <end position="21"/>
    </location>
</feature>
<evidence type="ECO:0000256" key="2">
    <source>
        <dbReference type="ARBA" id="ARBA00005227"/>
    </source>
</evidence>
<gene>
    <name evidence="8" type="ORF">BSTOLATCC_MIC64140</name>
</gene>
<keyword evidence="3 7" id="KW-0812">Transmembrane</keyword>
<dbReference type="AlphaFoldDB" id="A0AAU9K9J4"/>
<feature type="transmembrane region" description="Helical" evidence="7">
    <location>
        <begin position="608"/>
        <end position="637"/>
    </location>
</feature>
<dbReference type="Proteomes" id="UP001162131">
    <property type="component" value="Unassembled WGS sequence"/>
</dbReference>
<name>A0AAU9K9J4_9CILI</name>
<evidence type="ECO:0000256" key="5">
    <source>
        <dbReference type="ARBA" id="ARBA00022989"/>
    </source>
</evidence>